<dbReference type="SUPFAM" id="SSF48576">
    <property type="entry name" value="Terpenoid synthases"/>
    <property type="match status" value="1"/>
</dbReference>
<dbReference type="Gene3D" id="1.10.600.10">
    <property type="entry name" value="Farnesyl Diphosphate Synthase"/>
    <property type="match status" value="1"/>
</dbReference>
<dbReference type="AlphaFoldDB" id="A0AAE0XLV6"/>
<evidence type="ECO:0000313" key="1">
    <source>
        <dbReference type="EMBL" id="KAK3695837.1"/>
    </source>
</evidence>
<evidence type="ECO:0000313" key="2">
    <source>
        <dbReference type="Proteomes" id="UP001270362"/>
    </source>
</evidence>
<protein>
    <submittedName>
        <fullName evidence="1">Isoprenoid synthase domain-containing protein</fullName>
    </submittedName>
</protein>
<name>A0AAE0XLV6_9PEZI</name>
<accession>A0AAE0XLV6</accession>
<reference evidence="1" key="1">
    <citation type="journal article" date="2023" name="Mol. Phylogenet. Evol.">
        <title>Genome-scale phylogeny and comparative genomics of the fungal order Sordariales.</title>
        <authorList>
            <person name="Hensen N."/>
            <person name="Bonometti L."/>
            <person name="Westerberg I."/>
            <person name="Brannstrom I.O."/>
            <person name="Guillou S."/>
            <person name="Cros-Aarteil S."/>
            <person name="Calhoun S."/>
            <person name="Haridas S."/>
            <person name="Kuo A."/>
            <person name="Mondo S."/>
            <person name="Pangilinan J."/>
            <person name="Riley R."/>
            <person name="LaButti K."/>
            <person name="Andreopoulos B."/>
            <person name="Lipzen A."/>
            <person name="Chen C."/>
            <person name="Yan M."/>
            <person name="Daum C."/>
            <person name="Ng V."/>
            <person name="Clum A."/>
            <person name="Steindorff A."/>
            <person name="Ohm R.A."/>
            <person name="Martin F."/>
            <person name="Silar P."/>
            <person name="Natvig D.O."/>
            <person name="Lalanne C."/>
            <person name="Gautier V."/>
            <person name="Ament-Velasquez S.L."/>
            <person name="Kruys A."/>
            <person name="Hutchinson M.I."/>
            <person name="Powell A.J."/>
            <person name="Barry K."/>
            <person name="Miller A.N."/>
            <person name="Grigoriev I.V."/>
            <person name="Debuchy R."/>
            <person name="Gladieux P."/>
            <person name="Hiltunen Thoren M."/>
            <person name="Johannesson H."/>
        </authorList>
    </citation>
    <scope>NUCLEOTIDE SEQUENCE</scope>
    <source>
        <strain evidence="1">CBS 314.62</strain>
    </source>
</reference>
<dbReference type="Proteomes" id="UP001270362">
    <property type="component" value="Unassembled WGS sequence"/>
</dbReference>
<gene>
    <name evidence="1" type="ORF">B0T22DRAFT_418685</name>
</gene>
<reference evidence="1" key="2">
    <citation type="submission" date="2023-06" db="EMBL/GenBank/DDBJ databases">
        <authorList>
            <consortium name="Lawrence Berkeley National Laboratory"/>
            <person name="Haridas S."/>
            <person name="Hensen N."/>
            <person name="Bonometti L."/>
            <person name="Westerberg I."/>
            <person name="Brannstrom I.O."/>
            <person name="Guillou S."/>
            <person name="Cros-Aarteil S."/>
            <person name="Calhoun S."/>
            <person name="Kuo A."/>
            <person name="Mondo S."/>
            <person name="Pangilinan J."/>
            <person name="Riley R."/>
            <person name="Labutti K."/>
            <person name="Andreopoulos B."/>
            <person name="Lipzen A."/>
            <person name="Chen C."/>
            <person name="Yanf M."/>
            <person name="Daum C."/>
            <person name="Ng V."/>
            <person name="Clum A."/>
            <person name="Steindorff A."/>
            <person name="Ohm R."/>
            <person name="Martin F."/>
            <person name="Silar P."/>
            <person name="Natvig D."/>
            <person name="Lalanne C."/>
            <person name="Gautier V."/>
            <person name="Ament-Velasquez S.L."/>
            <person name="Kruys A."/>
            <person name="Hutchinson M.I."/>
            <person name="Powell A.J."/>
            <person name="Barry K."/>
            <person name="Miller A.N."/>
            <person name="Grigoriev I.V."/>
            <person name="Debuchy R."/>
            <person name="Gladieux P."/>
            <person name="Thoren M.H."/>
            <person name="Johannesson H."/>
        </authorList>
    </citation>
    <scope>NUCLEOTIDE SEQUENCE</scope>
    <source>
        <strain evidence="1">CBS 314.62</strain>
    </source>
</reference>
<dbReference type="Pfam" id="PF19086">
    <property type="entry name" value="Terpene_syn_C_2"/>
    <property type="match status" value="1"/>
</dbReference>
<proteinExistence type="predicted"/>
<comment type="caution">
    <text evidence="1">The sequence shown here is derived from an EMBL/GenBank/DDBJ whole genome shotgun (WGS) entry which is preliminary data.</text>
</comment>
<keyword evidence="2" id="KW-1185">Reference proteome</keyword>
<sequence>MEYRYSEVVDPGAYETDGLMANSSAVALRRHKDPFSEIIGALRAQRDWSELVSPVDGYQGGLGEDYSFIRVTVPECLPERLEVISYANEYAFLYDDEMENLDLKQLPEAGGPEILETFRTGVLDYEMPGGLEKARPEKRLQAQVLAEMIAIDPPRAKTTMKAWARFVQLASRTRIKSFDTLREYIPVRVIDAGELIWFGTLTFGMGLTIPDEEYHLCMELARPGYVALGLTNDLYSWDKERQAAERQGQDYVFNAIWVIMRERGVGEEEAKAICSEVVRDHIDEYCGIVERTKNNPALSRDLRAYVEAVLFSIAGNLVWSIYCPRYRLPGI</sequence>
<dbReference type="InterPro" id="IPR008949">
    <property type="entry name" value="Isoprenoid_synthase_dom_sf"/>
</dbReference>
<organism evidence="1 2">
    <name type="scientific">Podospora appendiculata</name>
    <dbReference type="NCBI Taxonomy" id="314037"/>
    <lineage>
        <taxon>Eukaryota</taxon>
        <taxon>Fungi</taxon>
        <taxon>Dikarya</taxon>
        <taxon>Ascomycota</taxon>
        <taxon>Pezizomycotina</taxon>
        <taxon>Sordariomycetes</taxon>
        <taxon>Sordariomycetidae</taxon>
        <taxon>Sordariales</taxon>
        <taxon>Podosporaceae</taxon>
        <taxon>Podospora</taxon>
    </lineage>
</organism>
<dbReference type="EMBL" id="JAULSO010000001">
    <property type="protein sequence ID" value="KAK3695837.1"/>
    <property type="molecule type" value="Genomic_DNA"/>
</dbReference>